<dbReference type="InterPro" id="IPR007889">
    <property type="entry name" value="HTH_Psq"/>
</dbReference>
<organism evidence="3 4">
    <name type="scientific">Periplaneta americana</name>
    <name type="common">American cockroach</name>
    <name type="synonym">Blatta americana</name>
    <dbReference type="NCBI Taxonomy" id="6978"/>
    <lineage>
        <taxon>Eukaryota</taxon>
        <taxon>Metazoa</taxon>
        <taxon>Ecdysozoa</taxon>
        <taxon>Arthropoda</taxon>
        <taxon>Hexapoda</taxon>
        <taxon>Insecta</taxon>
        <taxon>Pterygota</taxon>
        <taxon>Neoptera</taxon>
        <taxon>Polyneoptera</taxon>
        <taxon>Dictyoptera</taxon>
        <taxon>Blattodea</taxon>
        <taxon>Blattoidea</taxon>
        <taxon>Blattidae</taxon>
        <taxon>Blattinae</taxon>
        <taxon>Periplaneta</taxon>
    </lineage>
</organism>
<dbReference type="SUPFAM" id="SSF46689">
    <property type="entry name" value="Homeodomain-like"/>
    <property type="match status" value="1"/>
</dbReference>
<feature type="domain" description="HTH psq-type" evidence="2">
    <location>
        <begin position="237"/>
        <end position="271"/>
    </location>
</feature>
<evidence type="ECO:0000313" key="3">
    <source>
        <dbReference type="EMBL" id="KAJ4433935.1"/>
    </source>
</evidence>
<dbReference type="InterPro" id="IPR009057">
    <property type="entry name" value="Homeodomain-like_sf"/>
</dbReference>
<protein>
    <recommendedName>
        <fullName evidence="2">HTH psq-type domain-containing protein</fullName>
    </recommendedName>
</protein>
<dbReference type="EMBL" id="JAJSOF020000027">
    <property type="protein sequence ID" value="KAJ4433935.1"/>
    <property type="molecule type" value="Genomic_DNA"/>
</dbReference>
<proteinExistence type="predicted"/>
<evidence type="ECO:0000256" key="1">
    <source>
        <dbReference type="ARBA" id="ARBA00004123"/>
    </source>
</evidence>
<gene>
    <name evidence="3" type="ORF">ANN_16254</name>
</gene>
<evidence type="ECO:0000313" key="4">
    <source>
        <dbReference type="Proteomes" id="UP001148838"/>
    </source>
</evidence>
<name>A0ABQ8SKE5_PERAM</name>
<keyword evidence="4" id="KW-1185">Reference proteome</keyword>
<sequence length="345" mass="39450">MPEWAKTFVSPKVNGCIQYHGLIFTPVDGYDDRTFVRICDWNAVNFFMNFSTKMPQDFYKTGPYFMTEERSNAPATEGRNPENSRGAIFRTSVEISSIVLSGNYGLVIKEETQVSSSSCCYGRWTASQPVLCSSEASFETGVRLECVRSCVSVRSPEFECSGPQLGDLSSKFSGLSLKVWGSRYCELEVSRVLKLRNGSNIREDEVRREQLWNPGEQLFVKMPSNINNTSRAWTEVQMQKAIKAFRETRSQRHAADLYGVPHSCLQRRQQSGEDRPLKIKVVKQRSIRNKKNSCRFCSVKYSDPRSEKLGDWIQCMGGGKECYHEHCVGAKRKKKFIYGKCRLNY</sequence>
<evidence type="ECO:0000259" key="2">
    <source>
        <dbReference type="Pfam" id="PF05225"/>
    </source>
</evidence>
<accession>A0ABQ8SKE5</accession>
<reference evidence="3 4" key="1">
    <citation type="journal article" date="2022" name="Allergy">
        <title>Genome assembly and annotation of Periplaneta americana reveal a comprehensive cockroach allergen profile.</title>
        <authorList>
            <person name="Wang L."/>
            <person name="Xiong Q."/>
            <person name="Saelim N."/>
            <person name="Wang L."/>
            <person name="Nong W."/>
            <person name="Wan A.T."/>
            <person name="Shi M."/>
            <person name="Liu X."/>
            <person name="Cao Q."/>
            <person name="Hui J.H.L."/>
            <person name="Sookrung N."/>
            <person name="Leung T.F."/>
            <person name="Tungtrongchitr A."/>
            <person name="Tsui S.K.W."/>
        </authorList>
    </citation>
    <scope>NUCLEOTIDE SEQUENCE [LARGE SCALE GENOMIC DNA]</scope>
    <source>
        <strain evidence="3">PWHHKU_190912</strain>
    </source>
</reference>
<comment type="subcellular location">
    <subcellularLocation>
        <location evidence="1">Nucleus</location>
    </subcellularLocation>
</comment>
<dbReference type="Pfam" id="PF05225">
    <property type="entry name" value="HTH_psq"/>
    <property type="match status" value="1"/>
</dbReference>
<dbReference type="Proteomes" id="UP001148838">
    <property type="component" value="Unassembled WGS sequence"/>
</dbReference>
<dbReference type="Gene3D" id="1.10.10.60">
    <property type="entry name" value="Homeodomain-like"/>
    <property type="match status" value="1"/>
</dbReference>
<comment type="caution">
    <text evidence="3">The sequence shown here is derived from an EMBL/GenBank/DDBJ whole genome shotgun (WGS) entry which is preliminary data.</text>
</comment>